<evidence type="ECO:0000256" key="6">
    <source>
        <dbReference type="ARBA" id="ARBA00022553"/>
    </source>
</evidence>
<dbReference type="Gene3D" id="1.10.287.130">
    <property type="match status" value="1"/>
</dbReference>
<dbReference type="EC" id="2.7.13.3" evidence="3"/>
<evidence type="ECO:0000313" key="19">
    <source>
        <dbReference type="Proteomes" id="UP000286268"/>
    </source>
</evidence>
<keyword evidence="5" id="KW-1003">Cell membrane</keyword>
<comment type="subcellular location">
    <subcellularLocation>
        <location evidence="2">Cell membrane</location>
        <topology evidence="2">Multi-pass membrane protein</topology>
    </subcellularLocation>
</comment>
<evidence type="ECO:0000259" key="16">
    <source>
        <dbReference type="PROSITE" id="PS50109"/>
    </source>
</evidence>
<dbReference type="FunFam" id="1.10.287.130:FF:000001">
    <property type="entry name" value="Two-component sensor histidine kinase"/>
    <property type="match status" value="1"/>
</dbReference>
<evidence type="ECO:0000259" key="17">
    <source>
        <dbReference type="PROSITE" id="PS50885"/>
    </source>
</evidence>
<dbReference type="PANTHER" id="PTHR45528:SF1">
    <property type="entry name" value="SENSOR HISTIDINE KINASE CPXA"/>
    <property type="match status" value="1"/>
</dbReference>
<feature type="domain" description="Histidine kinase" evidence="16">
    <location>
        <begin position="243"/>
        <end position="458"/>
    </location>
</feature>
<dbReference type="GO" id="GO:0005886">
    <property type="term" value="C:plasma membrane"/>
    <property type="evidence" value="ECO:0007669"/>
    <property type="project" value="UniProtKB-SubCell"/>
</dbReference>
<dbReference type="SMART" id="SM00388">
    <property type="entry name" value="HisKA"/>
    <property type="match status" value="1"/>
</dbReference>
<dbReference type="CDD" id="cd00075">
    <property type="entry name" value="HATPase"/>
    <property type="match status" value="1"/>
</dbReference>
<dbReference type="CDD" id="cd00082">
    <property type="entry name" value="HisKA"/>
    <property type="match status" value="1"/>
</dbReference>
<evidence type="ECO:0000256" key="4">
    <source>
        <dbReference type="ARBA" id="ARBA00015735"/>
    </source>
</evidence>
<dbReference type="InterPro" id="IPR041610">
    <property type="entry name" value="ArlS_N"/>
</dbReference>
<dbReference type="InterPro" id="IPR036890">
    <property type="entry name" value="HATPase_C_sf"/>
</dbReference>
<evidence type="ECO:0000256" key="13">
    <source>
        <dbReference type="ARBA" id="ARBA00023012"/>
    </source>
</evidence>
<dbReference type="InterPro" id="IPR050398">
    <property type="entry name" value="HssS/ArlS-like"/>
</dbReference>
<protein>
    <recommendedName>
        <fullName evidence="4">Signal transduction histidine-protein kinase ArlS</fullName>
        <ecNumber evidence="3">2.7.13.3</ecNumber>
    </recommendedName>
</protein>
<dbReference type="KEGG" id="cmah:C1I91_01880"/>
<keyword evidence="6" id="KW-0597">Phosphoprotein</keyword>
<keyword evidence="10 18" id="KW-0418">Kinase</keyword>
<dbReference type="SMART" id="SM00304">
    <property type="entry name" value="HAMP"/>
    <property type="match status" value="1"/>
</dbReference>
<sequence>MNLKFLRSAKISLKLTIIYAFMFSLILLVLSSVTLYGTKYFLYKQANKQVQELTVIIKNKINEQQEQPDLYSKEFFLDIPSKENIYIKISDKDGAIINQSRRVNFNIKSKSMDGKTRRLEKNEKHLIYLNTRVKSAYGVLYIQVVKDLENEYSFMKILFIFMAIADFIGILASLAFGYIISKKMLIPIDKLTNTAENISINNLKERIEVEGPDDELRRLGNTFNNMIDRLQKAFDSQVQFVSDASHELRTPIAIIQGYANLLDRWGKDDKEALEKSIYGIKLEASNMANLIEKLLFLAKGDSYTQIVEKQYFKINELIEEVVQDTRLIDDAHLIKNRENAVTEVYADYKLLKQMLRIFIENSIKFTPQGGFISVDSFVENGQLQISVTDTGIGIPEEDINNIFDRFYTVDKSRSKEKGGSGLGLSIARWIAEVHNAKIEMLSEEGRGTTVIVKLDLKN</sequence>
<feature type="domain" description="HAMP" evidence="17">
    <location>
        <begin position="182"/>
        <end position="235"/>
    </location>
</feature>
<dbReference type="AlphaFoldDB" id="A0A3R5QR47"/>
<keyword evidence="11" id="KW-0067">ATP-binding</keyword>
<evidence type="ECO:0000256" key="9">
    <source>
        <dbReference type="ARBA" id="ARBA00022741"/>
    </source>
</evidence>
<evidence type="ECO:0000256" key="12">
    <source>
        <dbReference type="ARBA" id="ARBA00022989"/>
    </source>
</evidence>
<dbReference type="Pfam" id="PF00512">
    <property type="entry name" value="HisKA"/>
    <property type="match status" value="1"/>
</dbReference>
<proteinExistence type="predicted"/>
<dbReference type="SMART" id="SM00387">
    <property type="entry name" value="HATPase_c"/>
    <property type="match status" value="1"/>
</dbReference>
<dbReference type="Gene3D" id="6.10.340.10">
    <property type="match status" value="1"/>
</dbReference>
<evidence type="ECO:0000256" key="10">
    <source>
        <dbReference type="ARBA" id="ARBA00022777"/>
    </source>
</evidence>
<evidence type="ECO:0000256" key="15">
    <source>
        <dbReference type="SAM" id="Phobius"/>
    </source>
</evidence>
<keyword evidence="19" id="KW-1185">Reference proteome</keyword>
<dbReference type="PROSITE" id="PS50885">
    <property type="entry name" value="HAMP"/>
    <property type="match status" value="1"/>
</dbReference>
<dbReference type="SUPFAM" id="SSF55874">
    <property type="entry name" value="ATPase domain of HSP90 chaperone/DNA topoisomerase II/histidine kinase"/>
    <property type="match status" value="1"/>
</dbReference>
<evidence type="ECO:0000256" key="14">
    <source>
        <dbReference type="ARBA" id="ARBA00023136"/>
    </source>
</evidence>
<dbReference type="InterPro" id="IPR003594">
    <property type="entry name" value="HATPase_dom"/>
</dbReference>
<keyword evidence="8 15" id="KW-0812">Transmembrane</keyword>
<dbReference type="GO" id="GO:0005524">
    <property type="term" value="F:ATP binding"/>
    <property type="evidence" value="ECO:0007669"/>
    <property type="project" value="UniProtKB-KW"/>
</dbReference>
<dbReference type="PROSITE" id="PS50109">
    <property type="entry name" value="HIS_KIN"/>
    <property type="match status" value="1"/>
</dbReference>
<dbReference type="SUPFAM" id="SSF47384">
    <property type="entry name" value="Homodimeric domain of signal transducing histidine kinase"/>
    <property type="match status" value="1"/>
</dbReference>
<evidence type="ECO:0000256" key="2">
    <source>
        <dbReference type="ARBA" id="ARBA00004651"/>
    </source>
</evidence>
<keyword evidence="13" id="KW-0902">Two-component regulatory system</keyword>
<dbReference type="InterPro" id="IPR004358">
    <property type="entry name" value="Sig_transdc_His_kin-like_C"/>
</dbReference>
<dbReference type="PRINTS" id="PR00344">
    <property type="entry name" value="BCTRLSENSOR"/>
</dbReference>
<dbReference type="FunFam" id="3.30.565.10:FF:000006">
    <property type="entry name" value="Sensor histidine kinase WalK"/>
    <property type="match status" value="1"/>
</dbReference>
<organism evidence="18 19">
    <name type="scientific">Clostridium manihotivorum</name>
    <dbReference type="NCBI Taxonomy" id="2320868"/>
    <lineage>
        <taxon>Bacteria</taxon>
        <taxon>Bacillati</taxon>
        <taxon>Bacillota</taxon>
        <taxon>Clostridia</taxon>
        <taxon>Eubacteriales</taxon>
        <taxon>Clostridiaceae</taxon>
        <taxon>Clostridium</taxon>
    </lineage>
</organism>
<feature type="transmembrane region" description="Helical" evidence="15">
    <location>
        <begin position="157"/>
        <end position="180"/>
    </location>
</feature>
<keyword evidence="14 15" id="KW-0472">Membrane</keyword>
<dbReference type="SUPFAM" id="SSF158472">
    <property type="entry name" value="HAMP domain-like"/>
    <property type="match status" value="1"/>
</dbReference>
<dbReference type="GO" id="GO:0000155">
    <property type="term" value="F:phosphorelay sensor kinase activity"/>
    <property type="evidence" value="ECO:0007669"/>
    <property type="project" value="InterPro"/>
</dbReference>
<dbReference type="InterPro" id="IPR005467">
    <property type="entry name" value="His_kinase_dom"/>
</dbReference>
<evidence type="ECO:0000313" key="18">
    <source>
        <dbReference type="EMBL" id="QAA30512.1"/>
    </source>
</evidence>
<dbReference type="Pfam" id="PF02518">
    <property type="entry name" value="HATPase_c"/>
    <property type="match status" value="1"/>
</dbReference>
<evidence type="ECO:0000256" key="3">
    <source>
        <dbReference type="ARBA" id="ARBA00012438"/>
    </source>
</evidence>
<name>A0A3R5QR47_9CLOT</name>
<evidence type="ECO:0000256" key="5">
    <source>
        <dbReference type="ARBA" id="ARBA00022475"/>
    </source>
</evidence>
<dbReference type="RefSeq" id="WP_128210962.1">
    <property type="nucleotide sequence ID" value="NZ_CP025746.1"/>
</dbReference>
<evidence type="ECO:0000256" key="1">
    <source>
        <dbReference type="ARBA" id="ARBA00000085"/>
    </source>
</evidence>
<feature type="transmembrane region" description="Helical" evidence="15">
    <location>
        <begin position="12"/>
        <end position="36"/>
    </location>
</feature>
<dbReference type="Pfam" id="PF00672">
    <property type="entry name" value="HAMP"/>
    <property type="match status" value="1"/>
</dbReference>
<evidence type="ECO:0000256" key="7">
    <source>
        <dbReference type="ARBA" id="ARBA00022679"/>
    </source>
</evidence>
<accession>A0A3R5QR47</accession>
<comment type="catalytic activity">
    <reaction evidence="1">
        <text>ATP + protein L-histidine = ADP + protein N-phospho-L-histidine.</text>
        <dbReference type="EC" id="2.7.13.3"/>
    </reaction>
</comment>
<dbReference type="InterPro" id="IPR036097">
    <property type="entry name" value="HisK_dim/P_sf"/>
</dbReference>
<keyword evidence="12 15" id="KW-1133">Transmembrane helix</keyword>
<reference evidence="18 19" key="1">
    <citation type="submission" date="2018-01" db="EMBL/GenBank/DDBJ databases">
        <title>Genome Sequencing and Assembly of Anaerobacter polyendosporus strain CT4.</title>
        <authorList>
            <person name="Tachaapaikoon C."/>
            <person name="Sutheeworapong S."/>
            <person name="Jenjaroenpun P."/>
            <person name="Wongsurawat T."/>
            <person name="Nookeaw I."/>
            <person name="Cheawchanlertfa P."/>
            <person name="Kosugi A."/>
            <person name="Cheevadhanarak S."/>
            <person name="Ratanakhanokchai K."/>
        </authorList>
    </citation>
    <scope>NUCLEOTIDE SEQUENCE [LARGE SCALE GENOMIC DNA]</scope>
    <source>
        <strain evidence="18 19">CT4</strain>
    </source>
</reference>
<gene>
    <name evidence="18" type="ORF">C1I91_01880</name>
</gene>
<evidence type="ECO:0000256" key="11">
    <source>
        <dbReference type="ARBA" id="ARBA00022840"/>
    </source>
</evidence>
<keyword evidence="9" id="KW-0547">Nucleotide-binding</keyword>
<dbReference type="InterPro" id="IPR003661">
    <property type="entry name" value="HisK_dim/P_dom"/>
</dbReference>
<dbReference type="InterPro" id="IPR003660">
    <property type="entry name" value="HAMP_dom"/>
</dbReference>
<dbReference type="OrthoDB" id="9786919at2"/>
<dbReference type="EMBL" id="CP025746">
    <property type="protein sequence ID" value="QAA30512.1"/>
    <property type="molecule type" value="Genomic_DNA"/>
</dbReference>
<dbReference type="CDD" id="cd06225">
    <property type="entry name" value="HAMP"/>
    <property type="match status" value="1"/>
</dbReference>
<dbReference type="Proteomes" id="UP000286268">
    <property type="component" value="Chromosome"/>
</dbReference>
<dbReference type="PANTHER" id="PTHR45528">
    <property type="entry name" value="SENSOR HISTIDINE KINASE CPXA"/>
    <property type="match status" value="1"/>
</dbReference>
<evidence type="ECO:0000256" key="8">
    <source>
        <dbReference type="ARBA" id="ARBA00022692"/>
    </source>
</evidence>
<dbReference type="Gene3D" id="3.30.565.10">
    <property type="entry name" value="Histidine kinase-like ATPase, C-terminal domain"/>
    <property type="match status" value="1"/>
</dbReference>
<keyword evidence="7" id="KW-0808">Transferase</keyword>
<dbReference type="Pfam" id="PF18719">
    <property type="entry name" value="ArlS_N"/>
    <property type="match status" value="1"/>
</dbReference>